<reference evidence="2 3" key="1">
    <citation type="submission" date="2018-12" db="EMBL/GenBank/DDBJ databases">
        <authorList>
            <person name="Sun L."/>
            <person name="Chen Z."/>
        </authorList>
    </citation>
    <scope>NUCLEOTIDE SEQUENCE [LARGE SCALE GENOMIC DNA]</scope>
    <source>
        <strain evidence="2 3">3-5-3</strain>
    </source>
</reference>
<organism evidence="2 3">
    <name type="scientific">Paenibacillus zeisoli</name>
    <dbReference type="NCBI Taxonomy" id="2496267"/>
    <lineage>
        <taxon>Bacteria</taxon>
        <taxon>Bacillati</taxon>
        <taxon>Bacillota</taxon>
        <taxon>Bacilli</taxon>
        <taxon>Bacillales</taxon>
        <taxon>Paenibacillaceae</taxon>
        <taxon>Paenibacillus</taxon>
    </lineage>
</organism>
<dbReference type="Pfam" id="PF13115">
    <property type="entry name" value="YtkA"/>
    <property type="match status" value="1"/>
</dbReference>
<proteinExistence type="predicted"/>
<feature type="domain" description="YtkA-like" evidence="1">
    <location>
        <begin position="3"/>
        <end position="83"/>
    </location>
</feature>
<dbReference type="SUPFAM" id="SSF49373">
    <property type="entry name" value="Invasin/intimin cell-adhesion fragments"/>
    <property type="match status" value="1"/>
</dbReference>
<evidence type="ECO:0000313" key="2">
    <source>
        <dbReference type="EMBL" id="RUT36596.1"/>
    </source>
</evidence>
<evidence type="ECO:0000313" key="3">
    <source>
        <dbReference type="Proteomes" id="UP000272464"/>
    </source>
</evidence>
<dbReference type="OrthoDB" id="2679563at2"/>
<dbReference type="InterPro" id="IPR032693">
    <property type="entry name" value="YtkA-like_dom"/>
</dbReference>
<dbReference type="InterPro" id="IPR008964">
    <property type="entry name" value="Invasin/intimin_cell_adhesion"/>
</dbReference>
<dbReference type="InterPro" id="IPR013783">
    <property type="entry name" value="Ig-like_fold"/>
</dbReference>
<dbReference type="AlphaFoldDB" id="A0A3S1JTS4"/>
<keyword evidence="3" id="KW-1185">Reference proteome</keyword>
<name>A0A3S1JTS4_9BACL</name>
<protein>
    <recommendedName>
        <fullName evidence="1">YtkA-like domain-containing protein</fullName>
    </recommendedName>
</protein>
<accession>A0A3S1JTS4</accession>
<dbReference type="Proteomes" id="UP000272464">
    <property type="component" value="Unassembled WGS sequence"/>
</dbReference>
<dbReference type="EMBL" id="RZNX01000001">
    <property type="protein sequence ID" value="RUT36596.1"/>
    <property type="molecule type" value="Genomic_DNA"/>
</dbReference>
<comment type="caution">
    <text evidence="2">The sequence shown here is derived from an EMBL/GenBank/DDBJ whole genome shotgun (WGS) entry which is preliminary data.</text>
</comment>
<sequence length="100" mass="10894">MPQPIEVKLTVTPTSVKVNEKMSFEAKVTQGGSNVDQAQEVTFEFWKDGSEKHSKVTVTSAGDGKYVMVKSFSEAGSYHVISHVTADSQHSMPSAVFDVK</sequence>
<evidence type="ECO:0000259" key="1">
    <source>
        <dbReference type="Pfam" id="PF13115"/>
    </source>
</evidence>
<gene>
    <name evidence="2" type="ORF">EJP77_02865</name>
</gene>
<dbReference type="Gene3D" id="2.60.40.10">
    <property type="entry name" value="Immunoglobulins"/>
    <property type="match status" value="1"/>
</dbReference>